<dbReference type="GO" id="GO:0009055">
    <property type="term" value="F:electron transfer activity"/>
    <property type="evidence" value="ECO:0007669"/>
    <property type="project" value="InterPro"/>
</dbReference>
<sequence>MAPAFNPERFTDAAKSEKWFRRNCNDVVGRECTAAEKADVLSWLLTLKP</sequence>
<proteinExistence type="predicted"/>
<dbReference type="GO" id="GO:0020037">
    <property type="term" value="F:heme binding"/>
    <property type="evidence" value="ECO:0007669"/>
    <property type="project" value="InterPro"/>
</dbReference>
<name>A0A127QFZ2_9BURK</name>
<dbReference type="SUPFAM" id="SSF46626">
    <property type="entry name" value="Cytochrome c"/>
    <property type="match status" value="1"/>
</dbReference>
<reference evidence="1 2" key="1">
    <citation type="submission" date="2015-11" db="EMBL/GenBank/DDBJ databases">
        <title>Exploring the genomic traits of fungus-feeding bacterial genus Collimonas.</title>
        <authorList>
            <person name="Song C."/>
            <person name="Schmidt R."/>
            <person name="de Jager V."/>
            <person name="Krzyzanowska D."/>
            <person name="Jongedijk E."/>
            <person name="Cankar K."/>
            <person name="Beekwilder J."/>
            <person name="van Veen A."/>
            <person name="de Boer W."/>
            <person name="van Veen J.A."/>
            <person name="Garbeva P."/>
        </authorList>
    </citation>
    <scope>NUCLEOTIDE SEQUENCE [LARGE SCALE GENOMIC DNA]</scope>
    <source>
        <strain evidence="1 2">Ter282</strain>
    </source>
</reference>
<dbReference type="InterPro" id="IPR036909">
    <property type="entry name" value="Cyt_c-like_dom_sf"/>
</dbReference>
<dbReference type="AlphaFoldDB" id="A0A127QFZ2"/>
<dbReference type="Proteomes" id="UP000071778">
    <property type="component" value="Chromosome"/>
</dbReference>
<dbReference type="Pfam" id="PF09086">
    <property type="entry name" value="DUF1924"/>
    <property type="match status" value="1"/>
</dbReference>
<dbReference type="Gene3D" id="1.10.760.10">
    <property type="entry name" value="Cytochrome c-like domain"/>
    <property type="match status" value="1"/>
</dbReference>
<accession>A0A127QFZ2</accession>
<organism evidence="1 2">
    <name type="scientific">Collimonas arenae</name>
    <dbReference type="NCBI Taxonomy" id="279058"/>
    <lineage>
        <taxon>Bacteria</taxon>
        <taxon>Pseudomonadati</taxon>
        <taxon>Pseudomonadota</taxon>
        <taxon>Betaproteobacteria</taxon>
        <taxon>Burkholderiales</taxon>
        <taxon>Oxalobacteraceae</taxon>
        <taxon>Collimonas</taxon>
    </lineage>
</organism>
<gene>
    <name evidence="1" type="primary">shp</name>
    <name evidence="1" type="ORF">CAter282_1091</name>
</gene>
<dbReference type="PATRIC" id="fig|279058.17.peg.1172"/>
<protein>
    <submittedName>
        <fullName evidence="1">Cytochrome c-type protein SHP</fullName>
    </submittedName>
</protein>
<dbReference type="EMBL" id="CP013235">
    <property type="protein sequence ID" value="AMP08886.1"/>
    <property type="molecule type" value="Genomic_DNA"/>
</dbReference>
<evidence type="ECO:0000313" key="1">
    <source>
        <dbReference type="EMBL" id="AMP08886.1"/>
    </source>
</evidence>
<evidence type="ECO:0000313" key="2">
    <source>
        <dbReference type="Proteomes" id="UP000071778"/>
    </source>
</evidence>
<dbReference type="InterPro" id="IPR015170">
    <property type="entry name" value="DUF1924_SHP"/>
</dbReference>
<keyword evidence="2" id="KW-1185">Reference proteome</keyword>